<dbReference type="SUPFAM" id="SSF143422">
    <property type="entry name" value="Transposase IS200-like"/>
    <property type="match status" value="1"/>
</dbReference>
<evidence type="ECO:0000313" key="3">
    <source>
        <dbReference type="Proteomes" id="UP000034050"/>
    </source>
</evidence>
<sequence length="224" mass="27139">MSKRTTILATGEIYHLFNRAVARQPILTRTKDLQRFLDIVNFYRFKDPPFRYSHYYRFQPEQKVRILTTLYKTSVPIVEIYAFSLMPNHFHFLVKQRVDQGIKLFASHIQNSFAKYYNTKYKRSGSLFQEMFKAERIETDEQFIHVARYIHINQLTGFIIKEFKELETYPWTSYPDYMGKRQLPFLNKELLLDYFPKLQKLREFTLDQVGYQRTLEGIKHLTFD</sequence>
<organism evidence="2 3">
    <name type="scientific">Candidatus Gottesmanbacteria bacterium GW2011_GWB1_43_11</name>
    <dbReference type="NCBI Taxonomy" id="1618446"/>
    <lineage>
        <taxon>Bacteria</taxon>
        <taxon>Candidatus Gottesmaniibacteriota</taxon>
    </lineage>
</organism>
<evidence type="ECO:0000313" key="2">
    <source>
        <dbReference type="EMBL" id="KKS87021.1"/>
    </source>
</evidence>
<dbReference type="PANTHER" id="PTHR34322:SF2">
    <property type="entry name" value="TRANSPOSASE IS200-LIKE DOMAIN-CONTAINING PROTEIN"/>
    <property type="match status" value="1"/>
</dbReference>
<accession>A0A0G1EVG4</accession>
<comment type="caution">
    <text evidence="2">The sequence shown here is derived from an EMBL/GenBank/DDBJ whole genome shotgun (WGS) entry which is preliminary data.</text>
</comment>
<dbReference type="GO" id="GO:0006313">
    <property type="term" value="P:DNA transposition"/>
    <property type="evidence" value="ECO:0007669"/>
    <property type="project" value="InterPro"/>
</dbReference>
<dbReference type="PANTHER" id="PTHR34322">
    <property type="entry name" value="TRANSPOSASE, Y1_TNP DOMAIN-CONTAINING"/>
    <property type="match status" value="1"/>
</dbReference>
<dbReference type="SMART" id="SM01321">
    <property type="entry name" value="Y1_Tnp"/>
    <property type="match status" value="1"/>
</dbReference>
<dbReference type="GO" id="GO:0003677">
    <property type="term" value="F:DNA binding"/>
    <property type="evidence" value="ECO:0007669"/>
    <property type="project" value="InterPro"/>
</dbReference>
<name>A0A0G1EVG4_9BACT</name>
<reference evidence="2 3" key="1">
    <citation type="journal article" date="2015" name="Nature">
        <title>rRNA introns, odd ribosomes, and small enigmatic genomes across a large radiation of phyla.</title>
        <authorList>
            <person name="Brown C.T."/>
            <person name="Hug L.A."/>
            <person name="Thomas B.C."/>
            <person name="Sharon I."/>
            <person name="Castelle C.J."/>
            <person name="Singh A."/>
            <person name="Wilkins M.J."/>
            <person name="Williams K.H."/>
            <person name="Banfield J.F."/>
        </authorList>
    </citation>
    <scope>NUCLEOTIDE SEQUENCE [LARGE SCALE GENOMIC DNA]</scope>
</reference>
<gene>
    <name evidence="2" type="ORF">UV61_C0005G0042</name>
</gene>
<dbReference type="Proteomes" id="UP000034050">
    <property type="component" value="Unassembled WGS sequence"/>
</dbReference>
<feature type="domain" description="Transposase IS200-like" evidence="1">
    <location>
        <begin position="9"/>
        <end position="153"/>
    </location>
</feature>
<dbReference type="InterPro" id="IPR036515">
    <property type="entry name" value="Transposase_17_sf"/>
</dbReference>
<dbReference type="Pfam" id="PF01797">
    <property type="entry name" value="Y1_Tnp"/>
    <property type="match status" value="1"/>
</dbReference>
<protein>
    <recommendedName>
        <fullName evidence="1">Transposase IS200-like domain-containing protein</fullName>
    </recommendedName>
</protein>
<dbReference type="GO" id="GO:0004803">
    <property type="term" value="F:transposase activity"/>
    <property type="evidence" value="ECO:0007669"/>
    <property type="project" value="InterPro"/>
</dbReference>
<dbReference type="Gene3D" id="3.30.70.1290">
    <property type="entry name" value="Transposase IS200-like"/>
    <property type="match status" value="1"/>
</dbReference>
<proteinExistence type="predicted"/>
<evidence type="ECO:0000259" key="1">
    <source>
        <dbReference type="SMART" id="SM01321"/>
    </source>
</evidence>
<dbReference type="EMBL" id="LCFD01000005">
    <property type="protein sequence ID" value="KKS87021.1"/>
    <property type="molecule type" value="Genomic_DNA"/>
</dbReference>
<dbReference type="InterPro" id="IPR002686">
    <property type="entry name" value="Transposase_17"/>
</dbReference>
<dbReference type="AlphaFoldDB" id="A0A0G1EVG4"/>